<gene>
    <name evidence="2" type="ORF">VitviT2T_028592</name>
</gene>
<organism evidence="2 3">
    <name type="scientific">Vitis vinifera</name>
    <name type="common">Grape</name>
    <dbReference type="NCBI Taxonomy" id="29760"/>
    <lineage>
        <taxon>Eukaryota</taxon>
        <taxon>Viridiplantae</taxon>
        <taxon>Streptophyta</taxon>
        <taxon>Embryophyta</taxon>
        <taxon>Tracheophyta</taxon>
        <taxon>Spermatophyta</taxon>
        <taxon>Magnoliopsida</taxon>
        <taxon>eudicotyledons</taxon>
        <taxon>Gunneridae</taxon>
        <taxon>Pentapetalae</taxon>
        <taxon>rosids</taxon>
        <taxon>Vitales</taxon>
        <taxon>Vitaceae</taxon>
        <taxon>Viteae</taxon>
        <taxon>Vitis</taxon>
    </lineage>
</organism>
<keyword evidence="3" id="KW-1185">Reference proteome</keyword>
<protein>
    <submittedName>
        <fullName evidence="2">Uncharacterized protein</fullName>
    </submittedName>
</protein>
<proteinExistence type="predicted"/>
<dbReference type="EMBL" id="CP126665">
    <property type="protein sequence ID" value="WKA11057.1"/>
    <property type="molecule type" value="Genomic_DNA"/>
</dbReference>
<evidence type="ECO:0000313" key="3">
    <source>
        <dbReference type="Proteomes" id="UP001227230"/>
    </source>
</evidence>
<feature type="compositionally biased region" description="Gly residues" evidence="1">
    <location>
        <begin position="54"/>
        <end position="63"/>
    </location>
</feature>
<sequence>MHPPPYFSHDSGGVAAGGGGPSRACRGSSSRLHARPQLQASTPTLECDGERGTGGEGRGGGVDSGQPGQILRPSGAASLTSISPVAVSVGEEEDDLKACWWTWSFGFGLGLC</sequence>
<evidence type="ECO:0000256" key="1">
    <source>
        <dbReference type="SAM" id="MobiDB-lite"/>
    </source>
</evidence>
<reference evidence="2 3" key="1">
    <citation type="journal article" date="2023" name="Hortic Res">
        <title>The complete reference genome for grapevine (Vitis vinifera L.) genetics and breeding.</title>
        <authorList>
            <person name="Shi X."/>
            <person name="Cao S."/>
            <person name="Wang X."/>
            <person name="Huang S."/>
            <person name="Wang Y."/>
            <person name="Liu Z."/>
            <person name="Liu W."/>
            <person name="Leng X."/>
            <person name="Peng Y."/>
            <person name="Wang N."/>
            <person name="Wang Y."/>
            <person name="Ma Z."/>
            <person name="Xu X."/>
            <person name="Zhang F."/>
            <person name="Xue H."/>
            <person name="Zhong H."/>
            <person name="Wang Y."/>
            <person name="Zhang K."/>
            <person name="Velt A."/>
            <person name="Avia K."/>
            <person name="Holtgrawe D."/>
            <person name="Grimplet J."/>
            <person name="Matus J.T."/>
            <person name="Ware D."/>
            <person name="Wu X."/>
            <person name="Wang H."/>
            <person name="Liu C."/>
            <person name="Fang Y."/>
            <person name="Rustenholz C."/>
            <person name="Cheng Z."/>
            <person name="Xiao H."/>
            <person name="Zhou Y."/>
        </authorList>
    </citation>
    <scope>NUCLEOTIDE SEQUENCE [LARGE SCALE GENOMIC DNA]</scope>
    <source>
        <strain evidence="3">cv. Pinot noir / PN40024</strain>
        <tissue evidence="2">Leaf</tissue>
    </source>
</reference>
<accession>A0ABY9DVF5</accession>
<dbReference type="Proteomes" id="UP001227230">
    <property type="component" value="Chromosome 18"/>
</dbReference>
<evidence type="ECO:0000313" key="2">
    <source>
        <dbReference type="EMBL" id="WKA11057.1"/>
    </source>
</evidence>
<feature type="region of interest" description="Disordered" evidence="1">
    <location>
        <begin position="1"/>
        <end position="76"/>
    </location>
</feature>
<name>A0ABY9DVF5_VITVI</name>